<evidence type="ECO:0000313" key="2">
    <source>
        <dbReference type="Proteomes" id="UP000624244"/>
    </source>
</evidence>
<sequence length="130" mass="14300">MSTATPEIIGSLADIQYLVKLISRQYKQPRDLSIPNSPLYIDVQGANLNRAGPISLLTLLSSLTYYLVDILQLGSIAFTTPSTQRKSAFITPNTQTQTLKSIFEDADIPKVFFDARNASAALFTQYVVAL</sequence>
<comment type="caution">
    <text evidence="1">The sequence shown here is derived from an EMBL/GenBank/DDBJ whole genome shotgun (WGS) entry which is preliminary data.</text>
</comment>
<dbReference type="InterPro" id="IPR012337">
    <property type="entry name" value="RNaseH-like_sf"/>
</dbReference>
<evidence type="ECO:0000313" key="1">
    <source>
        <dbReference type="EMBL" id="KAF5849508.1"/>
    </source>
</evidence>
<dbReference type="PANTHER" id="PTHR43040:SF1">
    <property type="entry name" value="RIBONUCLEASE D"/>
    <property type="match status" value="1"/>
</dbReference>
<dbReference type="SUPFAM" id="SSF53098">
    <property type="entry name" value="Ribonuclease H-like"/>
    <property type="match status" value="1"/>
</dbReference>
<dbReference type="OMA" id="YLAYGEC"/>
<protein>
    <recommendedName>
        <fullName evidence="3">3'-5' exonuclease domain-containing protein</fullName>
    </recommendedName>
</protein>
<dbReference type="InterPro" id="IPR036397">
    <property type="entry name" value="RNaseH_sf"/>
</dbReference>
<accession>A0A8H5ZKN3</accession>
<evidence type="ECO:0008006" key="3">
    <source>
        <dbReference type="Google" id="ProtNLM"/>
    </source>
</evidence>
<gene>
    <name evidence="1" type="ORF">GGP41_006370</name>
</gene>
<organism evidence="1 2">
    <name type="scientific">Cochliobolus sativus</name>
    <name type="common">Common root rot and spot blotch fungus</name>
    <name type="synonym">Bipolaris sorokiniana</name>
    <dbReference type="NCBI Taxonomy" id="45130"/>
    <lineage>
        <taxon>Eukaryota</taxon>
        <taxon>Fungi</taxon>
        <taxon>Dikarya</taxon>
        <taxon>Ascomycota</taxon>
        <taxon>Pezizomycotina</taxon>
        <taxon>Dothideomycetes</taxon>
        <taxon>Pleosporomycetidae</taxon>
        <taxon>Pleosporales</taxon>
        <taxon>Pleosporineae</taxon>
        <taxon>Pleosporaceae</taxon>
        <taxon>Bipolaris</taxon>
    </lineage>
</organism>
<dbReference type="PANTHER" id="PTHR43040">
    <property type="entry name" value="RIBONUCLEASE D"/>
    <property type="match status" value="1"/>
</dbReference>
<proteinExistence type="predicted"/>
<name>A0A8H5ZKN3_COCSA</name>
<dbReference type="Gene3D" id="3.30.420.10">
    <property type="entry name" value="Ribonuclease H-like superfamily/Ribonuclease H"/>
    <property type="match status" value="1"/>
</dbReference>
<dbReference type="Proteomes" id="UP000624244">
    <property type="component" value="Unassembled WGS sequence"/>
</dbReference>
<dbReference type="AlphaFoldDB" id="A0A8H5ZKN3"/>
<dbReference type="EMBL" id="WNKQ01000009">
    <property type="protein sequence ID" value="KAF5849508.1"/>
    <property type="molecule type" value="Genomic_DNA"/>
</dbReference>
<reference evidence="1" key="1">
    <citation type="submission" date="2019-11" db="EMBL/GenBank/DDBJ databases">
        <title>Bipolaris sorokiniana Genome sequencing.</title>
        <authorList>
            <person name="Wang H."/>
        </authorList>
    </citation>
    <scope>NUCLEOTIDE SEQUENCE</scope>
</reference>
<dbReference type="GO" id="GO:0003676">
    <property type="term" value="F:nucleic acid binding"/>
    <property type="evidence" value="ECO:0007669"/>
    <property type="project" value="InterPro"/>
</dbReference>